<gene>
    <name evidence="2" type="ORF">NOR_08394</name>
</gene>
<evidence type="ECO:0000256" key="1">
    <source>
        <dbReference type="SAM" id="MobiDB-lite"/>
    </source>
</evidence>
<accession>A0A166WEA1</accession>
<protein>
    <submittedName>
        <fullName evidence="2">Uncharacterized protein</fullName>
    </submittedName>
</protein>
<dbReference type="AlphaFoldDB" id="A0A166WEA1"/>
<feature type="compositionally biased region" description="Low complexity" evidence="1">
    <location>
        <begin position="7"/>
        <end position="27"/>
    </location>
</feature>
<evidence type="ECO:0000313" key="2">
    <source>
        <dbReference type="EMBL" id="OAA34636.1"/>
    </source>
</evidence>
<dbReference type="OMA" id="VHNDRIT"/>
<reference evidence="2 3" key="1">
    <citation type="journal article" date="2016" name="Genome Biol. Evol.">
        <title>Divergent and convergent evolution of fungal pathogenicity.</title>
        <authorList>
            <person name="Shang Y."/>
            <person name="Xiao G."/>
            <person name="Zheng P."/>
            <person name="Cen K."/>
            <person name="Zhan S."/>
            <person name="Wang C."/>
        </authorList>
    </citation>
    <scope>NUCLEOTIDE SEQUENCE [LARGE SCALE GENOMIC DNA]</scope>
    <source>
        <strain evidence="2 3">RCEF 4871</strain>
    </source>
</reference>
<feature type="region of interest" description="Disordered" evidence="1">
    <location>
        <begin position="1"/>
        <end position="40"/>
    </location>
</feature>
<sequence>MSQYLRSTASSRQRSGGGSTTPRSAASEISRTSNDPKKAKLRDADFRKRVLLPRRISFPSATESSDAFAHFGTELPSEGYAALEQMQHTNVWIPADDQLIDNVIREFTYMRNEQLCEAEFASYTAENLLRRDPRYPSYEETREWRVERMIELLVKPSTSANSRLRPPPAIVSADSLEYDFDFKPDIQYWLSVRSFNPDYVRLFSRYIYVHNDRITGPYFTTDYKKDDRSMERAQDQIATAAAMALYNRCLLKIERLKETRKCWTAKHTSSLRHYGLTLQGASYTFWCVRLKSIPEPVSPHEWSWPGCDVVEATTGNMLSKPNVQHFIHWVNEIHRWGLSVHGPSCEKDVKFCIEGREKNVRTSLCESRFDPDSDDEISVHAK</sequence>
<organism evidence="2 3">
    <name type="scientific">Metarhizium rileyi (strain RCEF 4871)</name>
    <name type="common">Nomuraea rileyi</name>
    <dbReference type="NCBI Taxonomy" id="1649241"/>
    <lineage>
        <taxon>Eukaryota</taxon>
        <taxon>Fungi</taxon>
        <taxon>Dikarya</taxon>
        <taxon>Ascomycota</taxon>
        <taxon>Pezizomycotina</taxon>
        <taxon>Sordariomycetes</taxon>
        <taxon>Hypocreomycetidae</taxon>
        <taxon>Hypocreales</taxon>
        <taxon>Clavicipitaceae</taxon>
        <taxon>Metarhizium</taxon>
    </lineage>
</organism>
<dbReference type="EMBL" id="AZHC01000050">
    <property type="protein sequence ID" value="OAA34636.1"/>
    <property type="molecule type" value="Genomic_DNA"/>
</dbReference>
<keyword evidence="3" id="KW-1185">Reference proteome</keyword>
<dbReference type="Proteomes" id="UP000243498">
    <property type="component" value="Unassembled WGS sequence"/>
</dbReference>
<evidence type="ECO:0000313" key="3">
    <source>
        <dbReference type="Proteomes" id="UP000243498"/>
    </source>
</evidence>
<dbReference type="OrthoDB" id="5426911at2759"/>
<name>A0A166WEA1_METRR</name>
<proteinExistence type="predicted"/>
<comment type="caution">
    <text evidence="2">The sequence shown here is derived from an EMBL/GenBank/DDBJ whole genome shotgun (WGS) entry which is preliminary data.</text>
</comment>